<feature type="coiled-coil region" evidence="15">
    <location>
        <begin position="809"/>
        <end position="836"/>
    </location>
</feature>
<evidence type="ECO:0000259" key="20">
    <source>
        <dbReference type="PROSITE" id="PS51136"/>
    </source>
</evidence>
<keyword evidence="10 14" id="KW-0539">Nucleus</keyword>
<dbReference type="InterPro" id="IPR001487">
    <property type="entry name" value="Bromodomain"/>
</dbReference>
<keyword evidence="22" id="KW-1185">Reference proteome</keyword>
<dbReference type="InterPro" id="IPR013136">
    <property type="entry name" value="WSTF_Acf1_Cbp146"/>
</dbReference>
<evidence type="ECO:0000313" key="21">
    <source>
        <dbReference type="EMBL" id="THD24807.1"/>
    </source>
</evidence>
<dbReference type="SUPFAM" id="SSF57903">
    <property type="entry name" value="FYVE/PHD zinc finger"/>
    <property type="match status" value="2"/>
</dbReference>
<dbReference type="GO" id="GO:0090535">
    <property type="term" value="C:WICH complex"/>
    <property type="evidence" value="ECO:0007669"/>
    <property type="project" value="InterPro"/>
</dbReference>
<keyword evidence="6" id="KW-0805">Transcription regulation</keyword>
<evidence type="ECO:0000256" key="14">
    <source>
        <dbReference type="PROSITE-ProRule" id="PRU00475"/>
    </source>
</evidence>
<feature type="compositionally biased region" description="Basic and acidic residues" evidence="16">
    <location>
        <begin position="1140"/>
        <end position="1150"/>
    </location>
</feature>
<feature type="region of interest" description="Disordered" evidence="16">
    <location>
        <begin position="1449"/>
        <end position="1540"/>
    </location>
</feature>
<evidence type="ECO:0000256" key="3">
    <source>
        <dbReference type="ARBA" id="ARBA00022723"/>
    </source>
</evidence>
<dbReference type="InterPro" id="IPR047174">
    <property type="entry name" value="BAZ1B"/>
</dbReference>
<dbReference type="PRINTS" id="PR00503">
    <property type="entry name" value="BROMODOMAIN"/>
</dbReference>
<evidence type="ECO:0000256" key="4">
    <source>
        <dbReference type="ARBA" id="ARBA00022771"/>
    </source>
</evidence>
<evidence type="ECO:0000256" key="12">
    <source>
        <dbReference type="PROSITE-ProRule" id="PRU00035"/>
    </source>
</evidence>
<evidence type="ECO:0000256" key="7">
    <source>
        <dbReference type="ARBA" id="ARBA00023054"/>
    </source>
</evidence>
<proteinExistence type="predicted"/>
<evidence type="ECO:0000259" key="17">
    <source>
        <dbReference type="PROSITE" id="PS50014"/>
    </source>
</evidence>
<evidence type="ECO:0000256" key="1">
    <source>
        <dbReference type="ARBA" id="ARBA00004123"/>
    </source>
</evidence>
<evidence type="ECO:0000256" key="15">
    <source>
        <dbReference type="SAM" id="Coils"/>
    </source>
</evidence>
<feature type="region of interest" description="Disordered" evidence="16">
    <location>
        <begin position="156"/>
        <end position="185"/>
    </location>
</feature>
<feature type="region of interest" description="Disordered" evidence="16">
    <location>
        <begin position="753"/>
        <end position="797"/>
    </location>
</feature>
<dbReference type="Pfam" id="PF00628">
    <property type="entry name" value="PHD"/>
    <property type="match status" value="2"/>
</dbReference>
<dbReference type="Gene3D" id="1.20.920.10">
    <property type="entry name" value="Bromodomain-like"/>
    <property type="match status" value="1"/>
</dbReference>
<evidence type="ECO:0000256" key="16">
    <source>
        <dbReference type="SAM" id="MobiDB-lite"/>
    </source>
</evidence>
<dbReference type="EMBL" id="JXXN02001421">
    <property type="protein sequence ID" value="THD24807.1"/>
    <property type="molecule type" value="Genomic_DNA"/>
</dbReference>
<evidence type="ECO:0000256" key="13">
    <source>
        <dbReference type="PROSITE-ProRule" id="PRU00175"/>
    </source>
</evidence>
<dbReference type="GO" id="GO:0042393">
    <property type="term" value="F:histone binding"/>
    <property type="evidence" value="ECO:0007669"/>
    <property type="project" value="TreeGrafter"/>
</dbReference>
<feature type="domain" description="PHD-type" evidence="18">
    <location>
        <begin position="1366"/>
        <end position="1415"/>
    </location>
</feature>
<dbReference type="PANTHER" id="PTHR46802:SF1">
    <property type="entry name" value="TYROSINE-PROTEIN KINASE BAZ1B"/>
    <property type="match status" value="1"/>
</dbReference>
<accession>A0A4E0RUS5</accession>
<evidence type="ECO:0000256" key="6">
    <source>
        <dbReference type="ARBA" id="ARBA00023015"/>
    </source>
</evidence>
<keyword evidence="8 12" id="KW-0103">Bromodomain</keyword>
<feature type="domain" description="PHD-type" evidence="18">
    <location>
        <begin position="1227"/>
        <end position="1277"/>
    </location>
</feature>
<dbReference type="SMART" id="SM00297">
    <property type="entry name" value="BROMO"/>
    <property type="match status" value="1"/>
</dbReference>
<dbReference type="PROSITE" id="PS01359">
    <property type="entry name" value="ZF_PHD_1"/>
    <property type="match status" value="2"/>
</dbReference>
<evidence type="ECO:0000256" key="9">
    <source>
        <dbReference type="ARBA" id="ARBA00023163"/>
    </source>
</evidence>
<protein>
    <recommendedName>
        <fullName evidence="11">Bromodomain adjacent to zinc finger domain protein 1A</fullName>
    </recommendedName>
</protein>
<dbReference type="PROSITE" id="PS51136">
    <property type="entry name" value="WAC"/>
    <property type="match status" value="1"/>
</dbReference>
<sequence length="1662" mass="188034">MPLLGGRLHVSNPTWKRKRIREDEDQTSDNNEKPPFMVNETQEICTSEQELRRKNTVYAGNIWTCRVTGRPNLTYKQACCSEASANRILRKHFSKCFEKPVLERVHLSTLPLEMLVHSCWTVLHEQFHVDEPVRLKVDSVSNTPIHGVIHEVDTSQVDKDNVVTPNNNSTTSPNSSDKENTVSKKNTPVKKNYTYTVKISSDIPLVVSDIPTCSIKTPTKDHVRMFIRAHAMRYGPNFSGPWIVDNDMLRRYKILAKSQGIEVDRIKLKQMSSAMEEEYEARLLNNQRQNNASTNPEDFVSPAPIFKKIKRFSVLREGNNESKEDNLPLSAFKGQPKTPRKSLSDDSITKKMKQATLFQFGRDSSKDICAPVPRSPKEASTPALPRVAQHLIKMYSENHESPAIATQITVCAKVLSDSDLAKLPKELRDRVLLRKEAIAYRKKLLSMTPQQRKALIHERKLKIRAERQTANLLVDDLQLVKTMGVSDTLPEPATLSLPAEITDCLFGRLLGLCEFFHCFQNLLVEGLEDGEPENSNENNAQSHTFPLSPLDSSVPLPGESGYSDDEDKIDTDAEEEEAGLIVATAPLPEASSRALRRLGLRRLTKAVATDSASAGAYRSLTRPLALLMRLLLRDEDLGKKRELGIRLKKLPVTPYTAPELLRLTLLHGTLEMESRTHKHVSDAVSASSISDIELIDQLTTMDVYQSCPDIRLRMLETAVERLFDLDLIDDHILACHRRATEAWNKKNKLLKDRNIRKKEQKDEARKESHHDASTPGDTKSETPSGRGPSSAGQENGDVCDDLASVVKRRRVLAARAAAEREERENLERERRAALAQEYAQERALSTVLRMHDMRSAEARCALRCHPIGYDRYYRRIWYFRCAPDCLFVESNWAAPQVHYSDASISDKQSPVSGEIFRPRSPSTESVLPSPAHMTDGLDNPTVHQAWSSWRVYNRPEQLDELAAALLDRGIRESSLKRQLFADGFLDAIKTKWRKFLPNCSGIEDAKVVTNNSENDIHETTTNALLRDRNEDNSRTNSHGSKGAEAALAGALLKNLLDTEVRLRSGGLGGVPDFTQWQEKLAMVNSSFGLQADNPLLKRLSVSSCDTNSIQTPDRQGLIDALIEVAENIMPRFLSVPDLAPNRKEQQKTDIENPEEQSEHDTDDGESDSSSNSSVDLVLKDPDLHALRTRTWLTRWRNEVRNAHTLTRLNLLHACLDASIRWEKSVEDARCRICRHKSDDDNLLLCDGCNKAFHLYCLRPPLRRVPAGDWFCPSCRPASKDLERRRREARLARSQRRRRRRADASSEEDSDSESNQSVQDTVDGAESEKPTMRMHVDKRSKSESRSSLSSIQTSAIPGTKKQGIRHDLTCLLCGCDSGDMVHCSHCPNAFHLSCHNPPLHHLPRGDGWICASCRHIGRRAASTVQRSTRESRRIIYQRYCQQDYNADYSEEEPVAPRLRSSRSSSRKIVTVHSSSDTESESAGDESVDMSDDHESLVDARPTRPRRRASSPMSRSAKRRRRNFSTDESLSEEEDTPVKRQTENAQYVCSRLINTIIKHRHSWPFRKPVDKDEVPDYYEIIANPVDLSMIRDWLSQGRYDTDTLDAGLCKLVQDLGTMFYNAELYNAADSEVWIAGSQLEQFVRSQVAQLKTGVSYRRQALDEA</sequence>
<feature type="region of interest" description="Disordered" evidence="16">
    <location>
        <begin position="530"/>
        <end position="567"/>
    </location>
</feature>
<organism evidence="21 22">
    <name type="scientific">Fasciola hepatica</name>
    <name type="common">Liver fluke</name>
    <dbReference type="NCBI Taxonomy" id="6192"/>
    <lineage>
        <taxon>Eukaryota</taxon>
        <taxon>Metazoa</taxon>
        <taxon>Spiralia</taxon>
        <taxon>Lophotrochozoa</taxon>
        <taxon>Platyhelminthes</taxon>
        <taxon>Trematoda</taxon>
        <taxon>Digenea</taxon>
        <taxon>Plagiorchiida</taxon>
        <taxon>Echinostomata</taxon>
        <taxon>Echinostomatoidea</taxon>
        <taxon>Fasciolidae</taxon>
        <taxon>Fasciola</taxon>
    </lineage>
</organism>
<keyword evidence="7 15" id="KW-0175">Coiled coil</keyword>
<feature type="compositionally biased region" description="Acidic residues" evidence="16">
    <location>
        <begin position="1151"/>
        <end position="1166"/>
    </location>
</feature>
<feature type="domain" description="RING-type" evidence="19">
    <location>
        <begin position="1230"/>
        <end position="1275"/>
    </location>
</feature>
<feature type="region of interest" description="Disordered" evidence="16">
    <location>
        <begin position="15"/>
        <end position="36"/>
    </location>
</feature>
<dbReference type="SMART" id="SM00249">
    <property type="entry name" value="PHD"/>
    <property type="match status" value="2"/>
</dbReference>
<dbReference type="InterPro" id="IPR013083">
    <property type="entry name" value="Znf_RING/FYVE/PHD"/>
</dbReference>
<dbReference type="PROSITE" id="PS50016">
    <property type="entry name" value="ZF_PHD_2"/>
    <property type="match status" value="2"/>
</dbReference>
<feature type="compositionally biased region" description="Polar residues" evidence="16">
    <location>
        <begin position="535"/>
        <end position="545"/>
    </location>
</feature>
<feature type="compositionally biased region" description="Low complexity" evidence="16">
    <location>
        <begin position="162"/>
        <end position="175"/>
    </location>
</feature>
<feature type="compositionally biased region" description="Acidic residues" evidence="16">
    <location>
        <begin position="1476"/>
        <end position="1488"/>
    </location>
</feature>
<feature type="region of interest" description="Disordered" evidence="16">
    <location>
        <begin position="910"/>
        <end position="931"/>
    </location>
</feature>
<dbReference type="GO" id="GO:0140801">
    <property type="term" value="F:histone H2AXY142 kinase activity"/>
    <property type="evidence" value="ECO:0007669"/>
    <property type="project" value="InterPro"/>
</dbReference>
<comment type="subcellular location">
    <subcellularLocation>
        <location evidence="1 14">Nucleus</location>
    </subcellularLocation>
</comment>
<dbReference type="InterPro" id="IPR001965">
    <property type="entry name" value="Znf_PHD"/>
</dbReference>
<feature type="domain" description="WAC" evidence="20">
    <location>
        <begin position="33"/>
        <end position="139"/>
    </location>
</feature>
<evidence type="ECO:0000256" key="8">
    <source>
        <dbReference type="ARBA" id="ARBA00023117"/>
    </source>
</evidence>
<feature type="region of interest" description="Disordered" evidence="16">
    <location>
        <begin position="1136"/>
        <end position="1175"/>
    </location>
</feature>
<evidence type="ECO:0000256" key="2">
    <source>
        <dbReference type="ARBA" id="ARBA00022553"/>
    </source>
</evidence>
<dbReference type="Gene3D" id="3.30.40.10">
    <property type="entry name" value="Zinc/RING finger domain, C3HC4 (zinc finger)"/>
    <property type="match status" value="2"/>
</dbReference>
<evidence type="ECO:0000256" key="11">
    <source>
        <dbReference type="ARBA" id="ARBA00068253"/>
    </source>
</evidence>
<dbReference type="Pfam" id="PF10537">
    <property type="entry name" value="WAC_Acf1_DNA_bd"/>
    <property type="match status" value="1"/>
</dbReference>
<dbReference type="InterPro" id="IPR028941">
    <property type="entry name" value="WHIM2_dom"/>
</dbReference>
<dbReference type="InterPro" id="IPR001841">
    <property type="entry name" value="Znf_RING"/>
</dbReference>
<dbReference type="Pfam" id="PF00439">
    <property type="entry name" value="Bromodomain"/>
    <property type="match status" value="1"/>
</dbReference>
<evidence type="ECO:0000313" key="22">
    <source>
        <dbReference type="Proteomes" id="UP000230066"/>
    </source>
</evidence>
<dbReference type="GO" id="GO:0006974">
    <property type="term" value="P:DNA damage response"/>
    <property type="evidence" value="ECO:0007669"/>
    <property type="project" value="TreeGrafter"/>
</dbReference>
<feature type="compositionally biased region" description="Basic and acidic residues" evidence="16">
    <location>
        <begin position="1325"/>
        <end position="1343"/>
    </location>
</feature>
<feature type="region of interest" description="Disordered" evidence="16">
    <location>
        <begin position="317"/>
        <end position="348"/>
    </location>
</feature>
<feature type="compositionally biased region" description="Low complexity" evidence="16">
    <location>
        <begin position="1344"/>
        <end position="1353"/>
    </location>
</feature>
<dbReference type="PANTHER" id="PTHR46802">
    <property type="entry name" value="TYROSINE-PROTEIN KINASE BAZ1B"/>
    <property type="match status" value="1"/>
</dbReference>
<dbReference type="InterPro" id="IPR019787">
    <property type="entry name" value="Znf_PHD-finger"/>
</dbReference>
<dbReference type="PROSITE" id="PS50089">
    <property type="entry name" value="ZF_RING_2"/>
    <property type="match status" value="1"/>
</dbReference>
<keyword evidence="3" id="KW-0479">Metal-binding</keyword>
<gene>
    <name evidence="21" type="ORF">D915_004516</name>
</gene>
<feature type="domain" description="Bromo" evidence="17">
    <location>
        <begin position="1555"/>
        <end position="1631"/>
    </location>
</feature>
<keyword evidence="2" id="KW-0597">Phosphoprotein</keyword>
<evidence type="ECO:0000256" key="5">
    <source>
        <dbReference type="ARBA" id="ARBA00022833"/>
    </source>
</evidence>
<feature type="region of interest" description="Disordered" evidence="16">
    <location>
        <begin position="1282"/>
        <end position="1358"/>
    </location>
</feature>
<keyword evidence="4 13" id="KW-0863">Zinc-finger</keyword>
<dbReference type="GO" id="GO:0008270">
    <property type="term" value="F:zinc ion binding"/>
    <property type="evidence" value="ECO:0007669"/>
    <property type="project" value="UniProtKB-KW"/>
</dbReference>
<dbReference type="Pfam" id="PF15613">
    <property type="entry name" value="WSD"/>
    <property type="match status" value="1"/>
</dbReference>
<evidence type="ECO:0000259" key="19">
    <source>
        <dbReference type="PROSITE" id="PS50089"/>
    </source>
</evidence>
<name>A0A4E0RUS5_FASHE</name>
<evidence type="ECO:0000259" key="18">
    <source>
        <dbReference type="PROSITE" id="PS50016"/>
    </source>
</evidence>
<dbReference type="InterPro" id="IPR019786">
    <property type="entry name" value="Zinc_finger_PHD-type_CS"/>
</dbReference>
<dbReference type="InterPro" id="IPR036427">
    <property type="entry name" value="Bromodomain-like_sf"/>
</dbReference>
<dbReference type="FunFam" id="3.30.40.10:FF:000300">
    <property type="entry name" value="Bromodomain adjacent to zinc finger domain protein 1A"/>
    <property type="match status" value="1"/>
</dbReference>
<reference evidence="21" key="1">
    <citation type="submission" date="2019-03" db="EMBL/GenBank/DDBJ databases">
        <title>Improved annotation for the trematode Fasciola hepatica.</title>
        <authorList>
            <person name="Choi Y.-J."/>
            <person name="Martin J."/>
            <person name="Mitreva M."/>
        </authorList>
    </citation>
    <scope>NUCLEOTIDE SEQUENCE [LARGE SCALE GENOMIC DNA]</scope>
</reference>
<keyword evidence="5" id="KW-0862">Zinc</keyword>
<feature type="compositionally biased region" description="Basic and acidic residues" evidence="16">
    <location>
        <begin position="1489"/>
        <end position="1500"/>
    </location>
</feature>
<evidence type="ECO:0000256" key="10">
    <source>
        <dbReference type="ARBA" id="ARBA00023242"/>
    </source>
</evidence>
<feature type="compositionally biased region" description="Basic and acidic residues" evidence="16">
    <location>
        <begin position="753"/>
        <end position="772"/>
    </location>
</feature>
<keyword evidence="9" id="KW-0804">Transcription</keyword>
<dbReference type="SUPFAM" id="SSF47370">
    <property type="entry name" value="Bromodomain"/>
    <property type="match status" value="1"/>
</dbReference>
<comment type="caution">
    <text evidence="21">The sequence shown here is derived from an EMBL/GenBank/DDBJ whole genome shotgun (WGS) entry which is preliminary data.</text>
</comment>
<dbReference type="Proteomes" id="UP000230066">
    <property type="component" value="Unassembled WGS sequence"/>
</dbReference>
<feature type="compositionally biased region" description="Low complexity" evidence="16">
    <location>
        <begin position="546"/>
        <end position="557"/>
    </location>
</feature>
<dbReference type="InterPro" id="IPR011011">
    <property type="entry name" value="Znf_FYVE_PHD"/>
</dbReference>
<dbReference type="PROSITE" id="PS50014">
    <property type="entry name" value="BROMODOMAIN_2"/>
    <property type="match status" value="1"/>
</dbReference>